<protein>
    <recommendedName>
        <fullName evidence="4">60S ribosomal protein L18a-like protein</fullName>
    </recommendedName>
</protein>
<dbReference type="PANTHER" id="PTHR46631:SF4">
    <property type="entry name" value="OS06G0359400 PROTEIN"/>
    <property type="match status" value="1"/>
</dbReference>
<feature type="transmembrane region" description="Helical" evidence="2">
    <location>
        <begin position="179"/>
        <end position="199"/>
    </location>
</feature>
<dbReference type="EMBL" id="CM008049">
    <property type="protein sequence ID" value="PVH47294.1"/>
    <property type="molecule type" value="Genomic_DNA"/>
</dbReference>
<dbReference type="InterPro" id="IPR044804">
    <property type="entry name" value="Ribosomal_eL20z-like"/>
</dbReference>
<reference evidence="3" key="1">
    <citation type="submission" date="2018-04" db="EMBL/GenBank/DDBJ databases">
        <title>WGS assembly of Panicum hallii.</title>
        <authorList>
            <person name="Lovell J."/>
            <person name="Jenkins J."/>
            <person name="Lowry D."/>
            <person name="Mamidi S."/>
            <person name="Sreedasyam A."/>
            <person name="Weng X."/>
            <person name="Barry K."/>
            <person name="Bonette J."/>
            <person name="Campitelli B."/>
            <person name="Daum C."/>
            <person name="Gordon S."/>
            <person name="Gould B."/>
            <person name="Lipzen A."/>
            <person name="Macqueen A."/>
            <person name="Palacio-Mejia J."/>
            <person name="Plott C."/>
            <person name="Shakirov E."/>
            <person name="Shu S."/>
            <person name="Yoshinaga Y."/>
            <person name="Zane M."/>
            <person name="Rokhsar D."/>
            <person name="Grimwood J."/>
            <person name="Schmutz J."/>
            <person name="Juenger T."/>
        </authorList>
    </citation>
    <scope>NUCLEOTIDE SEQUENCE [LARGE SCALE GENOMIC DNA]</scope>
    <source>
        <strain evidence="3">FIL2</strain>
    </source>
</reference>
<proteinExistence type="predicted"/>
<evidence type="ECO:0000313" key="3">
    <source>
        <dbReference type="EMBL" id="PVH47294.1"/>
    </source>
</evidence>
<feature type="region of interest" description="Disordered" evidence="1">
    <location>
        <begin position="1"/>
        <end position="27"/>
    </location>
</feature>
<feature type="compositionally biased region" description="Polar residues" evidence="1">
    <location>
        <begin position="1"/>
        <end position="14"/>
    </location>
</feature>
<feature type="transmembrane region" description="Helical" evidence="2">
    <location>
        <begin position="146"/>
        <end position="172"/>
    </location>
</feature>
<dbReference type="AlphaFoldDB" id="A0A2T8JBJ6"/>
<organism evidence="3">
    <name type="scientific">Panicum hallii</name>
    <dbReference type="NCBI Taxonomy" id="206008"/>
    <lineage>
        <taxon>Eukaryota</taxon>
        <taxon>Viridiplantae</taxon>
        <taxon>Streptophyta</taxon>
        <taxon>Embryophyta</taxon>
        <taxon>Tracheophyta</taxon>
        <taxon>Spermatophyta</taxon>
        <taxon>Magnoliopsida</taxon>
        <taxon>Liliopsida</taxon>
        <taxon>Poales</taxon>
        <taxon>Poaceae</taxon>
        <taxon>PACMAD clade</taxon>
        <taxon>Panicoideae</taxon>
        <taxon>Panicodae</taxon>
        <taxon>Paniceae</taxon>
        <taxon>Panicinae</taxon>
        <taxon>Panicum</taxon>
        <taxon>Panicum sect. Panicum</taxon>
    </lineage>
</organism>
<evidence type="ECO:0008006" key="4">
    <source>
        <dbReference type="Google" id="ProtNLM"/>
    </source>
</evidence>
<keyword evidence="2" id="KW-1133">Transmembrane helix</keyword>
<name>A0A2T8JBJ6_9POAL</name>
<gene>
    <name evidence="3" type="ORF">PAHAL_4G030400</name>
</gene>
<keyword evidence="2" id="KW-0472">Membrane</keyword>
<dbReference type="Gramene" id="PVH47294">
    <property type="protein sequence ID" value="PVH47294"/>
    <property type="gene ID" value="PAHAL_4G030400"/>
</dbReference>
<accession>A0A2T8JBJ6</accession>
<dbReference type="PANTHER" id="PTHR46631">
    <property type="entry name" value="60S RIBOSOMAL PROTEIN L18A-LIKE"/>
    <property type="match status" value="1"/>
</dbReference>
<dbReference type="Proteomes" id="UP000243499">
    <property type="component" value="Chromosome 4"/>
</dbReference>
<evidence type="ECO:0000256" key="2">
    <source>
        <dbReference type="SAM" id="Phobius"/>
    </source>
</evidence>
<keyword evidence="2" id="KW-0812">Transmembrane</keyword>
<sequence length="209" mass="22662">MVENYSNTVETFPNSILPPSGDPHHHHDRCTRFAYPLDPSISASPAPSTAAAAMLEATCPTTKKLPPPSRIQPPPAPAPNPLPYHHHHYGTFPPPPVEGAAYHASQIGFGSQGVVAFPGTVQQQIFVEGVPVQEPPLPFCGIGIGWFLFLLGFFLAAIPWYAGAFLLFFVALDHREKPGLIACTVVYCVLCLFILQSKLLRPFNSLPSN</sequence>
<evidence type="ECO:0000256" key="1">
    <source>
        <dbReference type="SAM" id="MobiDB-lite"/>
    </source>
</evidence>